<feature type="compositionally biased region" description="Polar residues" evidence="1">
    <location>
        <begin position="85"/>
        <end position="114"/>
    </location>
</feature>
<proteinExistence type="predicted"/>
<evidence type="ECO:0000256" key="1">
    <source>
        <dbReference type="SAM" id="MobiDB-lite"/>
    </source>
</evidence>
<dbReference type="EMBL" id="JAUYZG010000021">
    <property type="protein sequence ID" value="KAK2874284.1"/>
    <property type="molecule type" value="Genomic_DNA"/>
</dbReference>
<reference evidence="2" key="1">
    <citation type="submission" date="2023-08" db="EMBL/GenBank/DDBJ databases">
        <title>Chromosome-level Genome Assembly of mud carp (Cirrhinus molitorella).</title>
        <authorList>
            <person name="Liu H."/>
        </authorList>
    </citation>
    <scope>NUCLEOTIDE SEQUENCE</scope>
    <source>
        <strain evidence="2">Prfri</strain>
        <tissue evidence="2">Muscle</tissue>
    </source>
</reference>
<feature type="region of interest" description="Disordered" evidence="1">
    <location>
        <begin position="76"/>
        <end position="114"/>
    </location>
</feature>
<evidence type="ECO:0000313" key="2">
    <source>
        <dbReference type="EMBL" id="KAK2874284.1"/>
    </source>
</evidence>
<accession>A0AA88TBY9</accession>
<dbReference type="AlphaFoldDB" id="A0AA88TBY9"/>
<dbReference type="Proteomes" id="UP001187343">
    <property type="component" value="Unassembled WGS sequence"/>
</dbReference>
<sequence>MTLLESEARPQERAWERARALKGTHRRSKAREDITRLYRITARMGEPHCIICGQTNQRHSLFKGGGSSLDLHIPWDHRQPASPGISPSKSAQVETPVTINNEENMPHASSCSLV</sequence>
<protein>
    <submittedName>
        <fullName evidence="2">Uncharacterized protein</fullName>
    </submittedName>
</protein>
<name>A0AA88TBY9_9TELE</name>
<gene>
    <name evidence="2" type="ORF">Q8A67_021437</name>
</gene>
<comment type="caution">
    <text evidence="2">The sequence shown here is derived from an EMBL/GenBank/DDBJ whole genome shotgun (WGS) entry which is preliminary data.</text>
</comment>
<evidence type="ECO:0000313" key="3">
    <source>
        <dbReference type="Proteomes" id="UP001187343"/>
    </source>
</evidence>
<keyword evidence="3" id="KW-1185">Reference proteome</keyword>
<organism evidence="2 3">
    <name type="scientific">Cirrhinus molitorella</name>
    <name type="common">mud carp</name>
    <dbReference type="NCBI Taxonomy" id="172907"/>
    <lineage>
        <taxon>Eukaryota</taxon>
        <taxon>Metazoa</taxon>
        <taxon>Chordata</taxon>
        <taxon>Craniata</taxon>
        <taxon>Vertebrata</taxon>
        <taxon>Euteleostomi</taxon>
        <taxon>Actinopterygii</taxon>
        <taxon>Neopterygii</taxon>
        <taxon>Teleostei</taxon>
        <taxon>Ostariophysi</taxon>
        <taxon>Cypriniformes</taxon>
        <taxon>Cyprinidae</taxon>
        <taxon>Labeoninae</taxon>
        <taxon>Labeonini</taxon>
        <taxon>Cirrhinus</taxon>
    </lineage>
</organism>